<evidence type="ECO:0000256" key="1">
    <source>
        <dbReference type="SAM" id="MobiDB-lite"/>
    </source>
</evidence>
<proteinExistence type="predicted"/>
<evidence type="ECO:0000313" key="2">
    <source>
        <dbReference type="EMBL" id="KZV17394.1"/>
    </source>
</evidence>
<sequence>MNGKQLRVPQLANYSLQKWYKMEDLLERSPTLPQTPKTMVENDGNSSEKLTMNSTWVRRTEVDNRENFTKYGNPIIQSKTKSSYIYTSQLLIRIPTDKPVDTR</sequence>
<feature type="compositionally biased region" description="Polar residues" evidence="1">
    <location>
        <begin position="31"/>
        <end position="54"/>
    </location>
</feature>
<evidence type="ECO:0000313" key="3">
    <source>
        <dbReference type="Proteomes" id="UP000250235"/>
    </source>
</evidence>
<organism evidence="2 3">
    <name type="scientific">Dorcoceras hygrometricum</name>
    <dbReference type="NCBI Taxonomy" id="472368"/>
    <lineage>
        <taxon>Eukaryota</taxon>
        <taxon>Viridiplantae</taxon>
        <taxon>Streptophyta</taxon>
        <taxon>Embryophyta</taxon>
        <taxon>Tracheophyta</taxon>
        <taxon>Spermatophyta</taxon>
        <taxon>Magnoliopsida</taxon>
        <taxon>eudicotyledons</taxon>
        <taxon>Gunneridae</taxon>
        <taxon>Pentapetalae</taxon>
        <taxon>asterids</taxon>
        <taxon>lamiids</taxon>
        <taxon>Lamiales</taxon>
        <taxon>Gesneriaceae</taxon>
        <taxon>Didymocarpoideae</taxon>
        <taxon>Trichosporeae</taxon>
        <taxon>Loxocarpinae</taxon>
        <taxon>Dorcoceras</taxon>
    </lineage>
</organism>
<keyword evidence="3" id="KW-1185">Reference proteome</keyword>
<reference evidence="2 3" key="1">
    <citation type="journal article" date="2015" name="Proc. Natl. Acad. Sci. U.S.A.">
        <title>The resurrection genome of Boea hygrometrica: A blueprint for survival of dehydration.</title>
        <authorList>
            <person name="Xiao L."/>
            <person name="Yang G."/>
            <person name="Zhang L."/>
            <person name="Yang X."/>
            <person name="Zhao S."/>
            <person name="Ji Z."/>
            <person name="Zhou Q."/>
            <person name="Hu M."/>
            <person name="Wang Y."/>
            <person name="Chen M."/>
            <person name="Xu Y."/>
            <person name="Jin H."/>
            <person name="Xiao X."/>
            <person name="Hu G."/>
            <person name="Bao F."/>
            <person name="Hu Y."/>
            <person name="Wan P."/>
            <person name="Li L."/>
            <person name="Deng X."/>
            <person name="Kuang T."/>
            <person name="Xiang C."/>
            <person name="Zhu J.K."/>
            <person name="Oliver M.J."/>
            <person name="He Y."/>
        </authorList>
    </citation>
    <scope>NUCLEOTIDE SEQUENCE [LARGE SCALE GENOMIC DNA]</scope>
    <source>
        <strain evidence="3">cv. XS01</strain>
    </source>
</reference>
<dbReference type="AlphaFoldDB" id="A0A2Z7A759"/>
<dbReference type="Proteomes" id="UP000250235">
    <property type="component" value="Unassembled WGS sequence"/>
</dbReference>
<dbReference type="EMBL" id="KV018426">
    <property type="protein sequence ID" value="KZV17394.1"/>
    <property type="molecule type" value="Genomic_DNA"/>
</dbReference>
<name>A0A2Z7A759_9LAMI</name>
<gene>
    <name evidence="2" type="ORF">F511_44976</name>
</gene>
<accession>A0A2Z7A759</accession>
<protein>
    <submittedName>
        <fullName evidence="2">Uncharacterized protein</fullName>
    </submittedName>
</protein>
<feature type="region of interest" description="Disordered" evidence="1">
    <location>
        <begin position="30"/>
        <end position="54"/>
    </location>
</feature>